<dbReference type="AlphaFoldDB" id="A0A1H3U883"/>
<dbReference type="Pfam" id="PF00534">
    <property type="entry name" value="Glycos_transf_1"/>
    <property type="match status" value="1"/>
</dbReference>
<dbReference type="STRING" id="137265.SAMN05421684_6718"/>
<dbReference type="CDD" id="cd03801">
    <property type="entry name" value="GT4_PimA-like"/>
    <property type="match status" value="1"/>
</dbReference>
<dbReference type="InterPro" id="IPR041881">
    <property type="entry name" value="PqqD_sf"/>
</dbReference>
<proteinExistence type="predicted"/>
<dbReference type="GO" id="GO:0016757">
    <property type="term" value="F:glycosyltransferase activity"/>
    <property type="evidence" value="ECO:0007669"/>
    <property type="project" value="UniProtKB-KW"/>
</dbReference>
<name>A0A1H3U883_9ACTN</name>
<evidence type="ECO:0000259" key="4">
    <source>
        <dbReference type="Pfam" id="PF13439"/>
    </source>
</evidence>
<evidence type="ECO:0000256" key="1">
    <source>
        <dbReference type="ARBA" id="ARBA00022676"/>
    </source>
</evidence>
<evidence type="ECO:0000256" key="2">
    <source>
        <dbReference type="ARBA" id="ARBA00022679"/>
    </source>
</evidence>
<protein>
    <submittedName>
        <fullName evidence="5">Glycosyltransferase involved in cell wall bisynthesis</fullName>
    </submittedName>
</protein>
<keyword evidence="1" id="KW-0328">Glycosyltransferase</keyword>
<dbReference type="Gene3D" id="1.10.10.1150">
    <property type="entry name" value="Coenzyme PQQ synthesis protein D (PqqD)"/>
    <property type="match status" value="1"/>
</dbReference>
<accession>A0A1H3U883</accession>
<keyword evidence="6" id="KW-1185">Reference proteome</keyword>
<evidence type="ECO:0000259" key="3">
    <source>
        <dbReference type="Pfam" id="PF00534"/>
    </source>
</evidence>
<evidence type="ECO:0000313" key="5">
    <source>
        <dbReference type="EMBL" id="SDZ58497.1"/>
    </source>
</evidence>
<sequence>MRICAVVKYPPIQGGVSALSYRLVMSLAAAGHQVSVVTNADEVEDDYRIWMEPADRAKLEATFPNGGSVTLVATSPLGRKHAAHIPDHKPFATKLAALATEEIRRIDADVVFSYYLEPYGLAAHLAAAWTGRPHVVQHAGSDRTRLLAHPDLSMAYREVLRRADLIVANPGTIEGYGIPAERVASMPPRGAPVGFSDPNVTPLDVNARIAALAAAGHPWITNTAPMPDELPTIGIYGKLSEFKGSYDLVAALRRCKESGRRFNLLVMSGGYQRERFLRAVDTAGLAETTWTLPFMPPWRVPEFLRALTAGCFLERDFPVPIHSPGIPREVMAAGTCLVVSREIADKQYNRDELRHGENVLVVENPVDTDELSRVLDRIITDPEAARAIGKAGAAVAQGPDATADEGLGEAFVRLFERAIAAKAGAAPSTTDDVPAWQRLVNRFMPATVALLGDAVDGIVREAITRPAVSEAHRAYAAANAIVDAVGEPDAGLPPVAEPAALFERDLLWSHLDLESLHGATMFPRRGAAPLVLSDPVSWGTRAPVASNTIRIRPHRRDVETLLAAVRAGAPYDAADDQQATFLFLKRGDLDGKVVRISTATEEVLRLCDGQTRIADITARLVDQYGIDEAAVERMLLDLVDLRAIRL</sequence>
<dbReference type="Pfam" id="PF05402">
    <property type="entry name" value="PqqD"/>
    <property type="match status" value="1"/>
</dbReference>
<dbReference type="InterPro" id="IPR028098">
    <property type="entry name" value="Glyco_trans_4-like_N"/>
</dbReference>
<dbReference type="InterPro" id="IPR008792">
    <property type="entry name" value="PQQD"/>
</dbReference>
<dbReference type="Pfam" id="PF13439">
    <property type="entry name" value="Glyco_transf_4"/>
    <property type="match status" value="1"/>
</dbReference>
<reference evidence="6" key="1">
    <citation type="submission" date="2016-10" db="EMBL/GenBank/DDBJ databases">
        <authorList>
            <person name="Varghese N."/>
            <person name="Submissions S."/>
        </authorList>
    </citation>
    <scope>NUCLEOTIDE SEQUENCE [LARGE SCALE GENOMIC DNA]</scope>
    <source>
        <strain evidence="6">DSM 44718</strain>
    </source>
</reference>
<dbReference type="EMBL" id="FNQB01000004">
    <property type="protein sequence ID" value="SDZ58497.1"/>
    <property type="molecule type" value="Genomic_DNA"/>
</dbReference>
<gene>
    <name evidence="5" type="ORF">SAMN05421684_6718</name>
</gene>
<evidence type="ECO:0000313" key="6">
    <source>
        <dbReference type="Proteomes" id="UP000199632"/>
    </source>
</evidence>
<dbReference type="OrthoDB" id="3318784at2"/>
<dbReference type="PANTHER" id="PTHR12526">
    <property type="entry name" value="GLYCOSYLTRANSFERASE"/>
    <property type="match status" value="1"/>
</dbReference>
<dbReference type="RefSeq" id="WP_090801016.1">
    <property type="nucleotide sequence ID" value="NZ_BOND01000006.1"/>
</dbReference>
<feature type="domain" description="Glycosyl transferase family 1" evidence="3">
    <location>
        <begin position="227"/>
        <end position="393"/>
    </location>
</feature>
<dbReference type="SUPFAM" id="SSF53756">
    <property type="entry name" value="UDP-Glycosyltransferase/glycogen phosphorylase"/>
    <property type="match status" value="1"/>
</dbReference>
<keyword evidence="2 5" id="KW-0808">Transferase</keyword>
<organism evidence="5 6">
    <name type="scientific">Asanoa ishikariensis</name>
    <dbReference type="NCBI Taxonomy" id="137265"/>
    <lineage>
        <taxon>Bacteria</taxon>
        <taxon>Bacillati</taxon>
        <taxon>Actinomycetota</taxon>
        <taxon>Actinomycetes</taxon>
        <taxon>Micromonosporales</taxon>
        <taxon>Micromonosporaceae</taxon>
        <taxon>Asanoa</taxon>
    </lineage>
</organism>
<dbReference type="Gene3D" id="3.40.50.2000">
    <property type="entry name" value="Glycogen Phosphorylase B"/>
    <property type="match status" value="2"/>
</dbReference>
<feature type="domain" description="Glycosyltransferase subfamily 4-like N-terminal" evidence="4">
    <location>
        <begin position="14"/>
        <end position="169"/>
    </location>
</feature>
<dbReference type="Proteomes" id="UP000199632">
    <property type="component" value="Unassembled WGS sequence"/>
</dbReference>
<dbReference type="InterPro" id="IPR001296">
    <property type="entry name" value="Glyco_trans_1"/>
</dbReference>